<reference evidence="1 2" key="1">
    <citation type="submission" date="2019-12" db="EMBL/GenBank/DDBJ databases">
        <title>Whole-genome analyses of novel actinobacteria.</title>
        <authorList>
            <person name="Sahin N."/>
            <person name="Saygin H."/>
        </authorList>
    </citation>
    <scope>NUCLEOTIDE SEQUENCE [LARGE SCALE GENOMIC DNA]</scope>
    <source>
        <strain evidence="1 2">KC615</strain>
    </source>
</reference>
<dbReference type="RefSeq" id="WP_160801659.1">
    <property type="nucleotide sequence ID" value="NZ_WUUL01000007.1"/>
</dbReference>
<sequence>MSWEDDFRKIENLMGRELTTEEVEWLQGIVKNLPLVEGVFDEEFRREILETISNNHSHQNLMDEGMLEWIQFLLTMQKGTTDAGD</sequence>
<comment type="caution">
    <text evidence="1">The sequence shown here is derived from an EMBL/GenBank/DDBJ whole genome shotgun (WGS) entry which is preliminary data.</text>
</comment>
<organism evidence="1 2">
    <name type="scientific">Shimazuella alba</name>
    <dbReference type="NCBI Taxonomy" id="2690964"/>
    <lineage>
        <taxon>Bacteria</taxon>
        <taxon>Bacillati</taxon>
        <taxon>Bacillota</taxon>
        <taxon>Bacilli</taxon>
        <taxon>Bacillales</taxon>
        <taxon>Thermoactinomycetaceae</taxon>
        <taxon>Shimazuella</taxon>
    </lineage>
</organism>
<keyword evidence="2" id="KW-1185">Reference proteome</keyword>
<proteinExistence type="predicted"/>
<name>A0A6I4VRL5_9BACL</name>
<dbReference type="EMBL" id="WUUL01000007">
    <property type="protein sequence ID" value="MXQ54297.1"/>
    <property type="molecule type" value="Genomic_DNA"/>
</dbReference>
<evidence type="ECO:0000313" key="2">
    <source>
        <dbReference type="Proteomes" id="UP000430692"/>
    </source>
</evidence>
<evidence type="ECO:0000313" key="1">
    <source>
        <dbReference type="EMBL" id="MXQ54297.1"/>
    </source>
</evidence>
<dbReference type="AlphaFoldDB" id="A0A6I4VRL5"/>
<dbReference type="Proteomes" id="UP000430692">
    <property type="component" value="Unassembled WGS sequence"/>
</dbReference>
<gene>
    <name evidence="1" type="ORF">GSM42_11360</name>
</gene>
<accession>A0A6I4VRL5</accession>
<protein>
    <submittedName>
        <fullName evidence="1">Uncharacterized protein</fullName>
    </submittedName>
</protein>